<dbReference type="InterPro" id="IPR057939">
    <property type="entry name" value="TRF2_HOY1_PH"/>
</dbReference>
<gene>
    <name evidence="3" type="ORF">OLC1_LOCUS12665</name>
</gene>
<evidence type="ECO:0000256" key="1">
    <source>
        <dbReference type="SAM" id="MobiDB-lite"/>
    </source>
</evidence>
<feature type="region of interest" description="Disordered" evidence="1">
    <location>
        <begin position="39"/>
        <end position="87"/>
    </location>
</feature>
<proteinExistence type="predicted"/>
<dbReference type="EMBL" id="OX459121">
    <property type="protein sequence ID" value="CAI9103519.1"/>
    <property type="molecule type" value="Genomic_DNA"/>
</dbReference>
<accession>A0AAV1D6L7</accession>
<feature type="domain" description="TRF2/HOY1 PH-like" evidence="2">
    <location>
        <begin position="198"/>
        <end position="316"/>
    </location>
</feature>
<dbReference type="PANTHER" id="PTHR33494:SF5">
    <property type="entry name" value="F10A16.6 PROTEIN"/>
    <property type="match status" value="1"/>
</dbReference>
<evidence type="ECO:0000313" key="4">
    <source>
        <dbReference type="Proteomes" id="UP001161247"/>
    </source>
</evidence>
<dbReference type="Proteomes" id="UP001161247">
    <property type="component" value="Chromosome 4"/>
</dbReference>
<feature type="region of interest" description="Disordered" evidence="1">
    <location>
        <begin position="150"/>
        <end position="186"/>
    </location>
</feature>
<dbReference type="AlphaFoldDB" id="A0AAV1D6L7"/>
<evidence type="ECO:0000313" key="3">
    <source>
        <dbReference type="EMBL" id="CAI9103519.1"/>
    </source>
</evidence>
<evidence type="ECO:0000259" key="2">
    <source>
        <dbReference type="Pfam" id="PF24818"/>
    </source>
</evidence>
<feature type="compositionally biased region" description="Basic residues" evidence="1">
    <location>
        <begin position="63"/>
        <end position="72"/>
    </location>
</feature>
<dbReference type="PANTHER" id="PTHR33494">
    <property type="entry name" value="OS02G0793800 PROTEIN"/>
    <property type="match status" value="1"/>
</dbReference>
<sequence>MNIMCCDQGEIVWNNINNNIEDADDEDFQYLLLAASSSHTNSSMEEEEDSHNHHFSSPDEHLHLRRGRHRNPLHLPPPPPPCSSSNLEQELAGVDDHHHCRTPDQTRLKRLKYSHLNHKGEEEIESHEESTSSLGLKLKKSPSLIDLVERRLSKGRVPSRSNSNSPDHNNNNNSTKKPSSSKLDYGSLPMSEKLKASNFPALYLKIGNWERISQNEGDLVAKCYYAKKKLVWEILEGALKSKIEIQWSDIIGIRATVVEDEPGTLEIELSQAPSFFRETNPQPRKHTLWQPTEDFTGGEAPTYSIHYVKFAPGALDKHYEKLLQCHPNLQSISRKPFPTQPSPYFRRHNSYDLPSNFVLHGYGSHLHQFSNPNWTPQNQPDLSNLRWSGLEQYPSTAALNNMMVLENGTIYPSQQVLPHEGLRSIPQANVGPLNYIQNHLLGENHQMICSSEDLITQDHIMSMQNPLALHHHGQLQQIANIRATASAAGGMMQQDYDHDHHTLMMSLQGQQDYRDITAQPAVVPVNAVPLMNWEIVEDLSTQQASIKGSPYDQYH</sequence>
<feature type="compositionally biased region" description="Low complexity" evidence="1">
    <location>
        <begin position="158"/>
        <end position="182"/>
    </location>
</feature>
<organism evidence="3 4">
    <name type="scientific">Oldenlandia corymbosa var. corymbosa</name>
    <dbReference type="NCBI Taxonomy" id="529605"/>
    <lineage>
        <taxon>Eukaryota</taxon>
        <taxon>Viridiplantae</taxon>
        <taxon>Streptophyta</taxon>
        <taxon>Embryophyta</taxon>
        <taxon>Tracheophyta</taxon>
        <taxon>Spermatophyta</taxon>
        <taxon>Magnoliopsida</taxon>
        <taxon>eudicotyledons</taxon>
        <taxon>Gunneridae</taxon>
        <taxon>Pentapetalae</taxon>
        <taxon>asterids</taxon>
        <taxon>lamiids</taxon>
        <taxon>Gentianales</taxon>
        <taxon>Rubiaceae</taxon>
        <taxon>Rubioideae</taxon>
        <taxon>Spermacoceae</taxon>
        <taxon>Hedyotis-Oldenlandia complex</taxon>
        <taxon>Oldenlandia</taxon>
    </lineage>
</organism>
<dbReference type="Pfam" id="PF24818">
    <property type="entry name" value="PH_TRF2_HOY1"/>
    <property type="match status" value="1"/>
</dbReference>
<keyword evidence="4" id="KW-1185">Reference proteome</keyword>
<reference evidence="3" key="1">
    <citation type="submission" date="2023-03" db="EMBL/GenBank/DDBJ databases">
        <authorList>
            <person name="Julca I."/>
        </authorList>
    </citation>
    <scope>NUCLEOTIDE SEQUENCE</scope>
</reference>
<name>A0AAV1D6L7_OLDCO</name>
<protein>
    <submittedName>
        <fullName evidence="3">OLC1v1002017C1</fullName>
    </submittedName>
</protein>
<feature type="compositionally biased region" description="Basic and acidic residues" evidence="1">
    <location>
        <begin position="50"/>
        <end position="62"/>
    </location>
</feature>